<proteinExistence type="predicted"/>
<accession>A0A178EVT9</accession>
<dbReference type="EMBL" id="LHPM01000017">
    <property type="protein sequence ID" value="OAL64211.1"/>
    <property type="molecule type" value="Genomic_DNA"/>
</dbReference>
<sequence length="337" mass="37710">MKSRDKFPGTPITAACAGAKFWGCLKIDDSFLDKQIPVARAMVGQGETQDIKPNNSKRQPPYSWPQCCQGRREKRRARWPNPGPSSPTIRSHDRKSYQQIPSQQRQQGGPLRIVSELRGQARPERWRGCNGRIVFEGALLSAHGASALLVFGLFSTAQSLDDAQAKTPATADIPAGNFTRSKRITVAFEPNIRRGRCWGLWNPGLEQRHQDQDIYKRVAITRDGKQRSQRVFLLAPAATSDEVDSGLAAELKAVSPLGIKRLHLRRQLQLHINYGYQQQQQQLLPLLLLLLLGETEYSLMGPAMQLIREVIIPNMQHTPGKGTPTQFRLVPFSIPGI</sequence>
<name>A0A178EVT9_TRIRU</name>
<comment type="caution">
    <text evidence="2">The sequence shown here is derived from an EMBL/GenBank/DDBJ whole genome shotgun (WGS) entry which is preliminary data.</text>
</comment>
<dbReference type="Proteomes" id="UP000243015">
    <property type="component" value="Unassembled WGS sequence"/>
</dbReference>
<feature type="compositionally biased region" description="Low complexity" evidence="1">
    <location>
        <begin position="98"/>
        <end position="107"/>
    </location>
</feature>
<evidence type="ECO:0000313" key="2">
    <source>
        <dbReference type="EMBL" id="OAL64211.1"/>
    </source>
</evidence>
<evidence type="ECO:0000256" key="1">
    <source>
        <dbReference type="SAM" id="MobiDB-lite"/>
    </source>
</evidence>
<feature type="region of interest" description="Disordered" evidence="1">
    <location>
        <begin position="46"/>
        <end position="112"/>
    </location>
</feature>
<evidence type="ECO:0000313" key="3">
    <source>
        <dbReference type="Proteomes" id="UP000243015"/>
    </source>
</evidence>
<organism evidence="2 3">
    <name type="scientific">Trichophyton rubrum</name>
    <name type="common">Athlete's foot fungus</name>
    <name type="synonym">Epidermophyton rubrum</name>
    <dbReference type="NCBI Taxonomy" id="5551"/>
    <lineage>
        <taxon>Eukaryota</taxon>
        <taxon>Fungi</taxon>
        <taxon>Dikarya</taxon>
        <taxon>Ascomycota</taxon>
        <taxon>Pezizomycotina</taxon>
        <taxon>Eurotiomycetes</taxon>
        <taxon>Eurotiomycetidae</taxon>
        <taxon>Onygenales</taxon>
        <taxon>Arthrodermataceae</taxon>
        <taxon>Trichophyton</taxon>
    </lineage>
</organism>
<feature type="compositionally biased region" description="Polar residues" evidence="1">
    <location>
        <begin position="46"/>
        <end position="58"/>
    </location>
</feature>
<dbReference type="AlphaFoldDB" id="A0A178EVT9"/>
<protein>
    <submittedName>
        <fullName evidence="2">Uncharacterized protein</fullName>
    </submittedName>
</protein>
<gene>
    <name evidence="2" type="ORF">A7C99_4869</name>
</gene>
<reference evidence="2 3" key="1">
    <citation type="submission" date="2016-05" db="EMBL/GenBank/DDBJ databases">
        <title>Genome sequencing of Trichophyton rubrum CMCC(F)T1i isolated from hair.</title>
        <authorList>
            <person name="Zhan P."/>
            <person name="Tao Y."/>
            <person name="Liu W."/>
        </authorList>
    </citation>
    <scope>NUCLEOTIDE SEQUENCE [LARGE SCALE GENOMIC DNA]</scope>
    <source>
        <strain evidence="3">CMCC(F)T1i</strain>
    </source>
</reference>